<organism evidence="3 4">
    <name type="scientific">Pseudomonas saudiphocaensis</name>
    <dbReference type="NCBI Taxonomy" id="1499686"/>
    <lineage>
        <taxon>Bacteria</taxon>
        <taxon>Pseudomonadati</taxon>
        <taxon>Pseudomonadota</taxon>
        <taxon>Gammaproteobacteria</taxon>
        <taxon>Pseudomonadales</taxon>
        <taxon>Pseudomonadaceae</taxon>
        <taxon>Pseudomonas</taxon>
    </lineage>
</organism>
<dbReference type="Pfam" id="PF00497">
    <property type="entry name" value="SBP_bac_3"/>
    <property type="match status" value="1"/>
</dbReference>
<dbReference type="SUPFAM" id="SSF53850">
    <property type="entry name" value="Periplasmic binding protein-like II"/>
    <property type="match status" value="1"/>
</dbReference>
<protein>
    <submittedName>
        <fullName evidence="3">Amino acid ABC transporter periplasmic protein</fullName>
    </submittedName>
</protein>
<dbReference type="Gene3D" id="3.40.190.10">
    <property type="entry name" value="Periplasmic binding protein-like II"/>
    <property type="match status" value="2"/>
</dbReference>
<evidence type="ECO:0000313" key="4">
    <source>
        <dbReference type="Proteomes" id="UP000053902"/>
    </source>
</evidence>
<dbReference type="PANTHER" id="PTHR38834">
    <property type="entry name" value="PERIPLASMIC SUBSTRATE BINDING PROTEIN FAMILY 3"/>
    <property type="match status" value="1"/>
</dbReference>
<keyword evidence="4" id="KW-1185">Reference proteome</keyword>
<dbReference type="AlphaFoldDB" id="A0A078LX37"/>
<dbReference type="EMBL" id="CCSF01000001">
    <property type="protein sequence ID" value="CDZ94862.1"/>
    <property type="molecule type" value="Genomic_DNA"/>
</dbReference>
<keyword evidence="1" id="KW-0732">Signal</keyword>
<proteinExistence type="predicted"/>
<feature type="signal peptide" evidence="1">
    <location>
        <begin position="1"/>
        <end position="21"/>
    </location>
</feature>
<evidence type="ECO:0000256" key="1">
    <source>
        <dbReference type="SAM" id="SignalP"/>
    </source>
</evidence>
<dbReference type="HOGENOM" id="CLU_064076_6_0_6"/>
<dbReference type="PANTHER" id="PTHR38834:SF3">
    <property type="entry name" value="SOLUTE-BINDING PROTEIN FAMILY 3_N-TERMINAL DOMAIN-CONTAINING PROTEIN"/>
    <property type="match status" value="1"/>
</dbReference>
<reference evidence="3 4" key="1">
    <citation type="submission" date="2014-07" db="EMBL/GenBank/DDBJ databases">
        <authorList>
            <person name="Urmite Genomes Urmite Genomes"/>
        </authorList>
    </citation>
    <scope>NUCLEOTIDE SEQUENCE [LARGE SCALE GENOMIC DNA]</scope>
    <source>
        <strain evidence="3 4">20_BN</strain>
    </source>
</reference>
<dbReference type="Proteomes" id="UP000053902">
    <property type="component" value="Unassembled WGS sequence"/>
</dbReference>
<accession>A0A078LX37</accession>
<evidence type="ECO:0000259" key="2">
    <source>
        <dbReference type="Pfam" id="PF00497"/>
    </source>
</evidence>
<dbReference type="InterPro" id="IPR001638">
    <property type="entry name" value="Solute-binding_3/MltF_N"/>
</dbReference>
<feature type="domain" description="Solute-binding protein family 3/N-terminal" evidence="2">
    <location>
        <begin position="50"/>
        <end position="253"/>
    </location>
</feature>
<dbReference type="STRING" id="1499686.BN1079_02189"/>
<dbReference type="eggNOG" id="COG0834">
    <property type="taxonomic scope" value="Bacteria"/>
</dbReference>
<name>A0A078LX37_9PSED</name>
<gene>
    <name evidence="3" type="ORF">BN1079_02189</name>
</gene>
<evidence type="ECO:0000313" key="3">
    <source>
        <dbReference type="EMBL" id="CDZ94862.1"/>
    </source>
</evidence>
<sequence length="260" mass="29315">MRRLFSTLSIWAMLAVAPAMAEQWAFVTEDFPPFTHPAEDLGSLETGVMAGGPLVEIVQSVCARLDRECTIMLHPWQRALRMAEQGEADGIFTVVRSPDREREFHISRMLVTSRYSVFARDESNFVFSGPNDLAGRTVGVYGPSGTSWLLSERLKSIADVRIHMTLNNRRLLNMLQSERFGQEGLAVVNQDVAWHLIEDEELHGLREAGELAVVYYGIGLSRKRVSEEQFQAFEQALDGAITDGTVPRILRRYRLEAAYP</sequence>
<feature type="chain" id="PRO_5001741413" evidence="1">
    <location>
        <begin position="22"/>
        <end position="260"/>
    </location>
</feature>